<feature type="transmembrane region" description="Helical" evidence="10">
    <location>
        <begin position="96"/>
        <end position="116"/>
    </location>
</feature>
<keyword evidence="2" id="KW-0813">Transport</keyword>
<comment type="caution">
    <text evidence="11">The sequence shown here is derived from an EMBL/GenBank/DDBJ whole genome shotgun (WGS) entry which is preliminary data.</text>
</comment>
<dbReference type="OrthoDB" id="9780160at2"/>
<keyword evidence="5 10" id="KW-0812">Transmembrane</keyword>
<dbReference type="PIRSF" id="PIRSF006603">
    <property type="entry name" value="DinF"/>
    <property type="match status" value="1"/>
</dbReference>
<evidence type="ECO:0000313" key="12">
    <source>
        <dbReference type="Proteomes" id="UP000316649"/>
    </source>
</evidence>
<keyword evidence="4" id="KW-1003">Cell membrane</keyword>
<dbReference type="NCBIfam" id="TIGR00797">
    <property type="entry name" value="matE"/>
    <property type="match status" value="1"/>
</dbReference>
<evidence type="ECO:0000256" key="3">
    <source>
        <dbReference type="ARBA" id="ARBA00022449"/>
    </source>
</evidence>
<evidence type="ECO:0000256" key="2">
    <source>
        <dbReference type="ARBA" id="ARBA00022448"/>
    </source>
</evidence>
<accession>A0A558DTL8</accession>
<dbReference type="EMBL" id="VMNH01000005">
    <property type="protein sequence ID" value="TVO76948.1"/>
    <property type="molecule type" value="Genomic_DNA"/>
</dbReference>
<keyword evidence="7" id="KW-0406">Ion transport</keyword>
<evidence type="ECO:0000256" key="8">
    <source>
        <dbReference type="ARBA" id="ARBA00023136"/>
    </source>
</evidence>
<feature type="transmembrane region" description="Helical" evidence="10">
    <location>
        <begin position="244"/>
        <end position="267"/>
    </location>
</feature>
<organism evidence="11 12">
    <name type="scientific">Sedimenticola selenatireducens</name>
    <dbReference type="NCBI Taxonomy" id="191960"/>
    <lineage>
        <taxon>Bacteria</taxon>
        <taxon>Pseudomonadati</taxon>
        <taxon>Pseudomonadota</taxon>
        <taxon>Gammaproteobacteria</taxon>
        <taxon>Chromatiales</taxon>
        <taxon>Sedimenticolaceae</taxon>
        <taxon>Sedimenticola</taxon>
    </lineage>
</organism>
<dbReference type="InterPro" id="IPR002528">
    <property type="entry name" value="MATE_fam"/>
</dbReference>
<feature type="transmembrane region" description="Helical" evidence="10">
    <location>
        <begin position="391"/>
        <end position="413"/>
    </location>
</feature>
<protein>
    <recommendedName>
        <fullName evidence="9">Multidrug-efflux transporter</fullName>
    </recommendedName>
</protein>
<gene>
    <name evidence="11" type="ORF">FHP88_05860</name>
</gene>
<feature type="transmembrane region" description="Helical" evidence="10">
    <location>
        <begin position="56"/>
        <end position="76"/>
    </location>
</feature>
<keyword evidence="8 10" id="KW-0472">Membrane</keyword>
<keyword evidence="3" id="KW-0050">Antiport</keyword>
<evidence type="ECO:0000256" key="7">
    <source>
        <dbReference type="ARBA" id="ARBA00023065"/>
    </source>
</evidence>
<dbReference type="PANTHER" id="PTHR43298:SF2">
    <property type="entry name" value="FMN_FAD EXPORTER YEEO-RELATED"/>
    <property type="match status" value="1"/>
</dbReference>
<evidence type="ECO:0000256" key="5">
    <source>
        <dbReference type="ARBA" id="ARBA00022692"/>
    </source>
</evidence>
<feature type="transmembrane region" description="Helical" evidence="10">
    <location>
        <begin position="136"/>
        <end position="153"/>
    </location>
</feature>
<keyword evidence="6 10" id="KW-1133">Transmembrane helix</keyword>
<feature type="transmembrane region" description="Helical" evidence="10">
    <location>
        <begin position="165"/>
        <end position="186"/>
    </location>
</feature>
<dbReference type="CDD" id="cd13131">
    <property type="entry name" value="MATE_NorM_like"/>
    <property type="match status" value="1"/>
</dbReference>
<evidence type="ECO:0000256" key="6">
    <source>
        <dbReference type="ARBA" id="ARBA00022989"/>
    </source>
</evidence>
<dbReference type="Proteomes" id="UP000316649">
    <property type="component" value="Unassembled WGS sequence"/>
</dbReference>
<evidence type="ECO:0000313" key="11">
    <source>
        <dbReference type="EMBL" id="TVO76948.1"/>
    </source>
</evidence>
<evidence type="ECO:0000256" key="1">
    <source>
        <dbReference type="ARBA" id="ARBA00004429"/>
    </source>
</evidence>
<dbReference type="RefSeq" id="WP_144358077.1">
    <property type="nucleotide sequence ID" value="NZ_VMNH01000005.1"/>
</dbReference>
<dbReference type="InterPro" id="IPR050222">
    <property type="entry name" value="MATE_MdtK"/>
</dbReference>
<comment type="subcellular location">
    <subcellularLocation>
        <location evidence="1">Cell inner membrane</location>
        <topology evidence="1">Multi-pass membrane protein</topology>
    </subcellularLocation>
</comment>
<name>A0A558DTL8_9GAMM</name>
<dbReference type="AlphaFoldDB" id="A0A558DTL8"/>
<dbReference type="GO" id="GO:0015297">
    <property type="term" value="F:antiporter activity"/>
    <property type="evidence" value="ECO:0007669"/>
    <property type="project" value="UniProtKB-KW"/>
</dbReference>
<evidence type="ECO:0000256" key="10">
    <source>
        <dbReference type="SAM" id="Phobius"/>
    </source>
</evidence>
<feature type="transmembrane region" description="Helical" evidence="10">
    <location>
        <begin position="319"/>
        <end position="347"/>
    </location>
</feature>
<dbReference type="InterPro" id="IPR048279">
    <property type="entry name" value="MdtK-like"/>
</dbReference>
<dbReference type="Pfam" id="PF01554">
    <property type="entry name" value="MatE"/>
    <property type="match status" value="2"/>
</dbReference>
<feature type="transmembrane region" description="Helical" evidence="10">
    <location>
        <begin position="279"/>
        <end position="298"/>
    </location>
</feature>
<keyword evidence="12" id="KW-1185">Reference proteome</keyword>
<reference evidence="11 12" key="1">
    <citation type="submission" date="2019-07" db="EMBL/GenBank/DDBJ databases">
        <title>The pathways for chlorine oxyanion respiration interact through the shared metabolite chlorate.</title>
        <authorList>
            <person name="Barnum T.P."/>
            <person name="Cheng Y."/>
            <person name="Hill K.A."/>
            <person name="Lucas L.N."/>
            <person name="Carlson H.K."/>
            <person name="Coates J.D."/>
        </authorList>
    </citation>
    <scope>NUCLEOTIDE SEQUENCE [LARGE SCALE GENOMIC DNA]</scope>
    <source>
        <strain evidence="11 12">BK-1</strain>
    </source>
</reference>
<feature type="transmembrane region" description="Helical" evidence="10">
    <location>
        <begin position="192"/>
        <end position="215"/>
    </location>
</feature>
<proteinExistence type="predicted"/>
<dbReference type="GO" id="GO:0042910">
    <property type="term" value="F:xenobiotic transmembrane transporter activity"/>
    <property type="evidence" value="ECO:0007669"/>
    <property type="project" value="InterPro"/>
</dbReference>
<dbReference type="GO" id="GO:0006811">
    <property type="term" value="P:monoatomic ion transport"/>
    <property type="evidence" value="ECO:0007669"/>
    <property type="project" value="UniProtKB-KW"/>
</dbReference>
<feature type="transmembrane region" description="Helical" evidence="10">
    <location>
        <begin position="353"/>
        <end position="370"/>
    </location>
</feature>
<feature type="transmembrane region" description="Helical" evidence="10">
    <location>
        <begin position="419"/>
        <end position="441"/>
    </location>
</feature>
<dbReference type="PANTHER" id="PTHR43298">
    <property type="entry name" value="MULTIDRUG RESISTANCE PROTEIN NORM-RELATED"/>
    <property type="match status" value="1"/>
</dbReference>
<evidence type="ECO:0000256" key="9">
    <source>
        <dbReference type="ARBA" id="ARBA00031636"/>
    </source>
</evidence>
<dbReference type="GO" id="GO:0005886">
    <property type="term" value="C:plasma membrane"/>
    <property type="evidence" value="ECO:0007669"/>
    <property type="project" value="UniProtKB-SubCell"/>
</dbReference>
<sequence length="455" mass="48131">MSFQWSLWKREAVGTLLLAGPLTVAQLLQMGMGFIDTVMAGRMGAAVLAAVGLGSSLWALMLLGCIGAVMAISPLVAHLNGAGDEAAIADEFHQGLWVAMLVGIVAVPITYGLAAMLPLLNVDPEIAPLASEYLKVSAWGMPGLCLYLAPRYLNEGLSNTKPVMLVQFLLLPLNVLGNYLFMYGGWGFPAMGAAGAALSTAIGLWLGAAMMFGYLRFGRRFQSLALFSHFHAPRSREIWRILKLGLPIAIAIILEVGMFSAVAVLMGTLGKVEMAAHQIALNYAGLMFMLPLSISQAITIRVGHAAGAGDVRLAVARGWLGVVLSGGIMALSATLLLLFPDVIVAFYTNDPEVTAMAISLLFAAALFQFSDGLQVAGSGALRGLKDTAVPMVINMVAYWAVGFPVAWLIGIYWGVGPQGLWGGLVVGLTLAALLLNTRLFLVGRKKVLHTQFSAT</sequence>
<evidence type="ECO:0000256" key="4">
    <source>
        <dbReference type="ARBA" id="ARBA00022475"/>
    </source>
</evidence>